<name>A0A8J2X1Q8_9STRA</name>
<organism evidence="1 2">
    <name type="scientific">Pelagomonas calceolata</name>
    <dbReference type="NCBI Taxonomy" id="35677"/>
    <lineage>
        <taxon>Eukaryota</taxon>
        <taxon>Sar</taxon>
        <taxon>Stramenopiles</taxon>
        <taxon>Ochrophyta</taxon>
        <taxon>Pelagophyceae</taxon>
        <taxon>Pelagomonadales</taxon>
        <taxon>Pelagomonadaceae</taxon>
        <taxon>Pelagomonas</taxon>
    </lineage>
</organism>
<dbReference type="Proteomes" id="UP000789595">
    <property type="component" value="Unassembled WGS sequence"/>
</dbReference>
<dbReference type="EMBL" id="CAKKNE010000005">
    <property type="protein sequence ID" value="CAH0377434.1"/>
    <property type="molecule type" value="Genomic_DNA"/>
</dbReference>
<protein>
    <submittedName>
        <fullName evidence="1">Uncharacterized protein</fullName>
    </submittedName>
</protein>
<feature type="non-terminal residue" evidence="1">
    <location>
        <position position="1"/>
    </location>
</feature>
<evidence type="ECO:0000313" key="2">
    <source>
        <dbReference type="Proteomes" id="UP000789595"/>
    </source>
</evidence>
<evidence type="ECO:0000313" key="1">
    <source>
        <dbReference type="EMBL" id="CAH0377434.1"/>
    </source>
</evidence>
<gene>
    <name evidence="1" type="ORF">PECAL_5P19860</name>
</gene>
<dbReference type="AlphaFoldDB" id="A0A8J2X1Q8"/>
<proteinExistence type="predicted"/>
<keyword evidence="2" id="KW-1185">Reference proteome</keyword>
<accession>A0A8J2X1Q8</accession>
<sequence length="318" mass="35914">PQPLLDERPVLRVMPIYPVRVGHHHRSWVPRRPAPPEEAALRRDEDLGIEGAGHRLEERRPLQRLVGAVEERQVAPGLLREERGPRFQQLRRGVRRRQDQEAGVQQALLAVLRLRPRGAVSRKVGPRVLEPEHVQVREDQPRARVVAPLAPQRRVGADEVPRAPAHQLREAVRVEAELAARERPRVARLRHAPIRARWCAFTPLLQVIYNVRVLGDGDDADLLLEAEVPELRRPIIKEVAVVHGARDDGYGQGRPRHRCAQAKEQQPLHIGGSLTGAYQNSYLRGSGLFFCTAAATGDGLQSSPWFYDGKCRFSCFFC</sequence>
<reference evidence="1" key="1">
    <citation type="submission" date="2021-11" db="EMBL/GenBank/DDBJ databases">
        <authorList>
            <consortium name="Genoscope - CEA"/>
            <person name="William W."/>
        </authorList>
    </citation>
    <scope>NUCLEOTIDE SEQUENCE</scope>
</reference>
<comment type="caution">
    <text evidence="1">The sequence shown here is derived from an EMBL/GenBank/DDBJ whole genome shotgun (WGS) entry which is preliminary data.</text>
</comment>